<dbReference type="Proteomes" id="UP000677054">
    <property type="component" value="Unassembled WGS sequence"/>
</dbReference>
<dbReference type="OrthoDB" id="10653027at2759"/>
<sequence length="321" mass="36312">MSVTIEVGMFYVKGMHNLSLLPRGSSFGDVGKPESFEVRGDPGRAVAIARARGVDFTAYGIPRNQTVKVSKRGTVTNESISDLFKAHDEYNSFQDDGREKVLQQPPGSGRPPSPSLGSGPVERRVGGDTFFHGQRYDGGFLDMNPWMFNKNTGFQRITPRRVNSWLDTLCMGVRHDDMDNCRKCFFNTDLPTRNGNYLQDFISCADSFKMSRNFEICKSVAAAINCMDKVLQLQSKNQGDMNSYDFFLLAQCFSMENILSMDKTLLPMMAHAGHEEPFQRIKDYPSPDEDNEMKKKLLLQMLMHLMPLPETAAEREMIQLL</sequence>
<dbReference type="AlphaFoldDB" id="A0A7R8X7X2"/>
<evidence type="ECO:0000313" key="2">
    <source>
        <dbReference type="EMBL" id="CAD7242738.1"/>
    </source>
</evidence>
<reference evidence="2" key="1">
    <citation type="submission" date="2020-11" db="EMBL/GenBank/DDBJ databases">
        <authorList>
            <person name="Tran Van P."/>
        </authorList>
    </citation>
    <scope>NUCLEOTIDE SEQUENCE</scope>
</reference>
<organism evidence="2">
    <name type="scientific">Darwinula stevensoni</name>
    <dbReference type="NCBI Taxonomy" id="69355"/>
    <lineage>
        <taxon>Eukaryota</taxon>
        <taxon>Metazoa</taxon>
        <taxon>Ecdysozoa</taxon>
        <taxon>Arthropoda</taxon>
        <taxon>Crustacea</taxon>
        <taxon>Oligostraca</taxon>
        <taxon>Ostracoda</taxon>
        <taxon>Podocopa</taxon>
        <taxon>Podocopida</taxon>
        <taxon>Darwinulocopina</taxon>
        <taxon>Darwinuloidea</taxon>
        <taxon>Darwinulidae</taxon>
        <taxon>Darwinula</taxon>
    </lineage>
</organism>
<keyword evidence="3" id="KW-1185">Reference proteome</keyword>
<feature type="region of interest" description="Disordered" evidence="1">
    <location>
        <begin position="99"/>
        <end position="124"/>
    </location>
</feature>
<dbReference type="EMBL" id="LR899828">
    <property type="protein sequence ID" value="CAD7242738.1"/>
    <property type="molecule type" value="Genomic_DNA"/>
</dbReference>
<evidence type="ECO:0000313" key="3">
    <source>
        <dbReference type="Proteomes" id="UP000677054"/>
    </source>
</evidence>
<proteinExistence type="predicted"/>
<protein>
    <submittedName>
        <fullName evidence="2">Uncharacterized protein</fullName>
    </submittedName>
</protein>
<evidence type="ECO:0000256" key="1">
    <source>
        <dbReference type="SAM" id="MobiDB-lite"/>
    </source>
</evidence>
<dbReference type="EMBL" id="CAJPEV010000311">
    <property type="protein sequence ID" value="CAG0883809.1"/>
    <property type="molecule type" value="Genomic_DNA"/>
</dbReference>
<gene>
    <name evidence="2" type="ORF">DSTB1V02_LOCUS2690</name>
</gene>
<accession>A0A7R8X7X2</accession>
<name>A0A7R8X7X2_9CRUS</name>